<sequence length="479" mass="56581">MEFKERENLINFLENTEQKYPVEDWKVEDVEIWPIIKTTIFFSTYNQGKIESKNLKSKIISFFRLFKLDVVYSYFCLKRAKIMEIKYMFSGFFGHRVMWDGVFYNRYFDPIMDSIEDNEGQRSSIFEYDKKRKIKHYREDRVFDVTKFIHYFNFITKGTIVDYDKFQGFDGLLKELEQGMQINPTKLLTKISSELNNAFVWKKLWLYVLDRNKASHVFVLCYYNSKMYGLLLAAKEKGLVSVDMQHGGQGGFHVAYNFKKIPLKGYKLVPDYFWNWDKNSADNILKFTRETPHKVIVGGNPWIDFLKNQKVFLVEKEIIIYTLQTTLVPVLHDYIIEAIKKTPQNFSWWLRLHPRMTENEITELYNTLTKENIIDKVEIKKASKIPLPLILANCVVHVSHFSGSILEANLMNVKANIILGEIGKKYFQDILNIGGALYYDVSDKMDLYQFIENCIEDSKNKKENVVDEVNYKSAIQLLH</sequence>
<name>A0ABS6XUR6_9FLAO</name>
<reference evidence="1 2" key="1">
    <citation type="submission" date="2021-07" db="EMBL/GenBank/DDBJ databases">
        <title>Flavobacterium sp. nov. isolated from sediment on the Taihu Lake.</title>
        <authorList>
            <person name="Qu J.-H."/>
        </authorList>
    </citation>
    <scope>NUCLEOTIDE SEQUENCE [LARGE SCALE GENOMIC DNA]</scope>
    <source>
        <strain evidence="1 2">NAS39</strain>
    </source>
</reference>
<gene>
    <name evidence="1" type="ORF">KZH69_07560</name>
</gene>
<evidence type="ECO:0008006" key="3">
    <source>
        <dbReference type="Google" id="ProtNLM"/>
    </source>
</evidence>
<proteinExistence type="predicted"/>
<dbReference type="EMBL" id="JAHWYN010000005">
    <property type="protein sequence ID" value="MBW4360339.1"/>
    <property type="molecule type" value="Genomic_DNA"/>
</dbReference>
<comment type="caution">
    <text evidence="1">The sequence shown here is derived from an EMBL/GenBank/DDBJ whole genome shotgun (WGS) entry which is preliminary data.</text>
</comment>
<evidence type="ECO:0000313" key="2">
    <source>
        <dbReference type="Proteomes" id="UP000812031"/>
    </source>
</evidence>
<organism evidence="1 2">
    <name type="scientific">Flavobacterium taihuense</name>
    <dbReference type="NCBI Taxonomy" id="2857508"/>
    <lineage>
        <taxon>Bacteria</taxon>
        <taxon>Pseudomonadati</taxon>
        <taxon>Bacteroidota</taxon>
        <taxon>Flavobacteriia</taxon>
        <taxon>Flavobacteriales</taxon>
        <taxon>Flavobacteriaceae</taxon>
        <taxon>Flavobacterium</taxon>
    </lineage>
</organism>
<accession>A0ABS6XUR6</accession>
<protein>
    <recommendedName>
        <fullName evidence="3">Capsule polysaccharide biosynthesis protein</fullName>
    </recommendedName>
</protein>
<evidence type="ECO:0000313" key="1">
    <source>
        <dbReference type="EMBL" id="MBW4360339.1"/>
    </source>
</evidence>
<keyword evidence="2" id="KW-1185">Reference proteome</keyword>
<dbReference type="RefSeq" id="WP_219316826.1">
    <property type="nucleotide sequence ID" value="NZ_JAHWYN010000005.1"/>
</dbReference>
<dbReference type="Proteomes" id="UP000812031">
    <property type="component" value="Unassembled WGS sequence"/>
</dbReference>